<dbReference type="Proteomes" id="UP000079169">
    <property type="component" value="Unplaced"/>
</dbReference>
<dbReference type="PaxDb" id="121845-A0A3Q0IU68"/>
<dbReference type="Pfam" id="PF13561">
    <property type="entry name" value="adh_short_C2"/>
    <property type="match status" value="1"/>
</dbReference>
<dbReference type="PANTHER" id="PTHR43943">
    <property type="entry name" value="DEHYDROGENASE/REDUCTASE (SDR FAMILY) MEMBER 4"/>
    <property type="match status" value="1"/>
</dbReference>
<dbReference type="SUPFAM" id="SSF51735">
    <property type="entry name" value="NAD(P)-binding Rossmann-fold domains"/>
    <property type="match status" value="1"/>
</dbReference>
<protein>
    <submittedName>
        <fullName evidence="3">Uncharacterized protein LOC113467681</fullName>
    </submittedName>
</protein>
<dbReference type="KEGG" id="dci:113467681"/>
<name>A0A3Q0IU68_DIACI</name>
<dbReference type="PANTHER" id="PTHR43943:SF2">
    <property type="entry name" value="DEHYDROGENASE_REDUCTASE 4"/>
    <property type="match status" value="1"/>
</dbReference>
<dbReference type="STRING" id="121845.A0A3Q0IU68"/>
<dbReference type="InterPro" id="IPR002347">
    <property type="entry name" value="SDR_fam"/>
</dbReference>
<evidence type="ECO:0000256" key="1">
    <source>
        <dbReference type="ARBA" id="ARBA00006484"/>
    </source>
</evidence>
<sequence>MLVDSREENLDVLMSYTPLGRVGEPDEMGGVVAFLCSDDASYITGEVIVAAGGMQSRI</sequence>
<organism evidence="2 3">
    <name type="scientific">Diaphorina citri</name>
    <name type="common">Asian citrus psyllid</name>
    <dbReference type="NCBI Taxonomy" id="121845"/>
    <lineage>
        <taxon>Eukaryota</taxon>
        <taxon>Metazoa</taxon>
        <taxon>Ecdysozoa</taxon>
        <taxon>Arthropoda</taxon>
        <taxon>Hexapoda</taxon>
        <taxon>Insecta</taxon>
        <taxon>Pterygota</taxon>
        <taxon>Neoptera</taxon>
        <taxon>Paraneoptera</taxon>
        <taxon>Hemiptera</taxon>
        <taxon>Sternorrhyncha</taxon>
        <taxon>Psylloidea</taxon>
        <taxon>Psyllidae</taxon>
        <taxon>Diaphorininae</taxon>
        <taxon>Diaphorina</taxon>
    </lineage>
</organism>
<accession>A0A3Q0IU68</accession>
<comment type="similarity">
    <text evidence="1">Belongs to the short-chain dehydrogenases/reductases (SDR) family.</text>
</comment>
<dbReference type="InterPro" id="IPR036291">
    <property type="entry name" value="NAD(P)-bd_dom_sf"/>
</dbReference>
<evidence type="ECO:0000313" key="2">
    <source>
        <dbReference type="Proteomes" id="UP000079169"/>
    </source>
</evidence>
<dbReference type="GeneID" id="113467681"/>
<dbReference type="GO" id="GO:0004090">
    <property type="term" value="F:carbonyl reductase (NADPH) activity"/>
    <property type="evidence" value="ECO:0007669"/>
    <property type="project" value="TreeGrafter"/>
</dbReference>
<dbReference type="AlphaFoldDB" id="A0A3Q0IU68"/>
<dbReference type="Gene3D" id="3.40.50.720">
    <property type="entry name" value="NAD(P)-binding Rossmann-like Domain"/>
    <property type="match status" value="1"/>
</dbReference>
<reference evidence="3" key="1">
    <citation type="submission" date="2025-08" db="UniProtKB">
        <authorList>
            <consortium name="RefSeq"/>
        </authorList>
    </citation>
    <scope>IDENTIFICATION</scope>
</reference>
<evidence type="ECO:0000313" key="3">
    <source>
        <dbReference type="RefSeq" id="XP_026679812.1"/>
    </source>
</evidence>
<dbReference type="RefSeq" id="XP_026679812.1">
    <property type="nucleotide sequence ID" value="XM_026824011.1"/>
</dbReference>
<keyword evidence="2" id="KW-1185">Reference proteome</keyword>
<proteinExistence type="inferred from homology"/>
<gene>
    <name evidence="3" type="primary">LOC113467681</name>
</gene>